<dbReference type="InterPro" id="IPR008936">
    <property type="entry name" value="Rho_GTPase_activation_prot"/>
</dbReference>
<protein>
    <submittedName>
        <fullName evidence="4">Rho GTPase activating protein 22</fullName>
    </submittedName>
</protein>
<dbReference type="GO" id="GO:0051056">
    <property type="term" value="P:regulation of small GTPase mediated signal transduction"/>
    <property type="evidence" value="ECO:0007669"/>
    <property type="project" value="UniProtKB-ARBA"/>
</dbReference>
<accession>A0AAV4EXZ5</accession>
<keyword evidence="1" id="KW-0343">GTPase activation</keyword>
<organism evidence="4 5">
    <name type="scientific">Elysia marginata</name>
    <dbReference type="NCBI Taxonomy" id="1093978"/>
    <lineage>
        <taxon>Eukaryota</taxon>
        <taxon>Metazoa</taxon>
        <taxon>Spiralia</taxon>
        <taxon>Lophotrochozoa</taxon>
        <taxon>Mollusca</taxon>
        <taxon>Gastropoda</taxon>
        <taxon>Heterobranchia</taxon>
        <taxon>Euthyneura</taxon>
        <taxon>Panpulmonata</taxon>
        <taxon>Sacoglossa</taxon>
        <taxon>Placobranchoidea</taxon>
        <taxon>Plakobranchidae</taxon>
        <taxon>Elysia</taxon>
    </lineage>
</organism>
<dbReference type="InterPro" id="IPR001849">
    <property type="entry name" value="PH_domain"/>
</dbReference>
<dbReference type="InterPro" id="IPR011993">
    <property type="entry name" value="PH-like_dom_sf"/>
</dbReference>
<dbReference type="Gene3D" id="2.30.29.30">
    <property type="entry name" value="Pleckstrin-homology domain (PH domain)/Phosphotyrosine-binding domain (PTB)"/>
    <property type="match status" value="1"/>
</dbReference>
<dbReference type="PROSITE" id="PS50003">
    <property type="entry name" value="PH_DOMAIN"/>
    <property type="match status" value="1"/>
</dbReference>
<sequence>MFGKEEDAKSSDCITLDEHMIVEPPVDLSDPKKVYFDIVTDSSRNPSETVLSLCAESEEEKKVWLRALKRALYADKGGALFSQSLDEILIWEKSKSAGRRIPYIITECVEYLHNHALDVEGIFR</sequence>
<evidence type="ECO:0000313" key="4">
    <source>
        <dbReference type="EMBL" id="GFR65807.1"/>
    </source>
</evidence>
<proteinExistence type="predicted"/>
<dbReference type="InterPro" id="IPR051025">
    <property type="entry name" value="RhoGAP"/>
</dbReference>
<keyword evidence="5" id="KW-1185">Reference proteome</keyword>
<name>A0AAV4EXZ5_9GAST</name>
<feature type="domain" description="PH" evidence="2">
    <location>
        <begin position="1"/>
        <end position="73"/>
    </location>
</feature>
<dbReference type="PROSITE" id="PS50238">
    <property type="entry name" value="RHOGAP"/>
    <property type="match status" value="1"/>
</dbReference>
<evidence type="ECO:0000259" key="3">
    <source>
        <dbReference type="PROSITE" id="PS50238"/>
    </source>
</evidence>
<dbReference type="GO" id="GO:0005096">
    <property type="term" value="F:GTPase activator activity"/>
    <property type="evidence" value="ECO:0007669"/>
    <property type="project" value="UniProtKB-KW"/>
</dbReference>
<gene>
    <name evidence="4" type="ORF">ElyMa_003669100</name>
</gene>
<reference evidence="4 5" key="1">
    <citation type="journal article" date="2021" name="Elife">
        <title>Chloroplast acquisition without the gene transfer in kleptoplastic sea slugs, Plakobranchus ocellatus.</title>
        <authorList>
            <person name="Maeda T."/>
            <person name="Takahashi S."/>
            <person name="Yoshida T."/>
            <person name="Shimamura S."/>
            <person name="Takaki Y."/>
            <person name="Nagai Y."/>
            <person name="Toyoda A."/>
            <person name="Suzuki Y."/>
            <person name="Arimoto A."/>
            <person name="Ishii H."/>
            <person name="Satoh N."/>
            <person name="Nishiyama T."/>
            <person name="Hasebe M."/>
            <person name="Maruyama T."/>
            <person name="Minagawa J."/>
            <person name="Obokata J."/>
            <person name="Shigenobu S."/>
        </authorList>
    </citation>
    <scope>NUCLEOTIDE SEQUENCE [LARGE SCALE GENOMIC DNA]</scope>
</reference>
<dbReference type="PANTHER" id="PTHR15228:SF24">
    <property type="entry name" value="RHO-GAP DOMAIN-CONTAINING PROTEIN"/>
    <property type="match status" value="1"/>
</dbReference>
<evidence type="ECO:0000259" key="2">
    <source>
        <dbReference type="PROSITE" id="PS50003"/>
    </source>
</evidence>
<dbReference type="InterPro" id="IPR000198">
    <property type="entry name" value="RhoGAP_dom"/>
</dbReference>
<dbReference type="PANTHER" id="PTHR15228">
    <property type="entry name" value="SPERMATHECAL PHYSIOLOGY VARIANT"/>
    <property type="match status" value="1"/>
</dbReference>
<dbReference type="Gene3D" id="1.10.555.10">
    <property type="entry name" value="Rho GTPase activation protein"/>
    <property type="match status" value="1"/>
</dbReference>
<evidence type="ECO:0000256" key="1">
    <source>
        <dbReference type="ARBA" id="ARBA00022468"/>
    </source>
</evidence>
<dbReference type="GO" id="GO:0007165">
    <property type="term" value="P:signal transduction"/>
    <property type="evidence" value="ECO:0007669"/>
    <property type="project" value="InterPro"/>
</dbReference>
<dbReference type="EMBL" id="BMAT01007504">
    <property type="protein sequence ID" value="GFR65807.1"/>
    <property type="molecule type" value="Genomic_DNA"/>
</dbReference>
<dbReference type="Pfam" id="PF00169">
    <property type="entry name" value="PH"/>
    <property type="match status" value="1"/>
</dbReference>
<evidence type="ECO:0000313" key="5">
    <source>
        <dbReference type="Proteomes" id="UP000762676"/>
    </source>
</evidence>
<dbReference type="Proteomes" id="UP000762676">
    <property type="component" value="Unassembled WGS sequence"/>
</dbReference>
<dbReference type="AlphaFoldDB" id="A0AAV4EXZ5"/>
<dbReference type="SUPFAM" id="SSF48350">
    <property type="entry name" value="GTPase activation domain, GAP"/>
    <property type="match status" value="1"/>
</dbReference>
<comment type="caution">
    <text evidence="4">The sequence shown here is derived from an EMBL/GenBank/DDBJ whole genome shotgun (WGS) entry which is preliminary data.</text>
</comment>
<feature type="domain" description="Rho-GAP" evidence="3">
    <location>
        <begin position="83"/>
        <end position="124"/>
    </location>
</feature>
<dbReference type="SUPFAM" id="SSF50729">
    <property type="entry name" value="PH domain-like"/>
    <property type="match status" value="1"/>
</dbReference>